<dbReference type="Proteomes" id="UP001054811">
    <property type="component" value="Chromosome"/>
</dbReference>
<keyword evidence="2" id="KW-1185">Reference proteome</keyword>
<accession>A0ABY5NJ46</accession>
<sequence>MSQLGFVITGLQVAVAGPNGTMLYIDLATDEWWLEFDGKTKYLDEAMRDGAPLEEVLLDEKKREDWIRAQTDRRVVRVGDEHIVTTGEFRRRLAVYGIQPPQCRPSPDPGPIFR</sequence>
<evidence type="ECO:0000313" key="1">
    <source>
        <dbReference type="EMBL" id="UUT35194.1"/>
    </source>
</evidence>
<organism evidence="1 2">
    <name type="scientific">Microbacterium elymi</name>
    <dbReference type="NCBI Taxonomy" id="2909587"/>
    <lineage>
        <taxon>Bacteria</taxon>
        <taxon>Bacillati</taxon>
        <taxon>Actinomycetota</taxon>
        <taxon>Actinomycetes</taxon>
        <taxon>Micrococcales</taxon>
        <taxon>Microbacteriaceae</taxon>
        <taxon>Microbacterium</taxon>
    </lineage>
</organism>
<evidence type="ECO:0000313" key="2">
    <source>
        <dbReference type="Proteomes" id="UP001054811"/>
    </source>
</evidence>
<gene>
    <name evidence="1" type="ORF">L2X98_33745</name>
</gene>
<reference evidence="1" key="1">
    <citation type="submission" date="2022-01" db="EMBL/GenBank/DDBJ databases">
        <title>Microbacterium eymi and Microbacterium rhizovicinus sp. nov., isolated from the rhizospheric soil of Elymus tsukushiensis, a plant native to the Dokdo Islands, Republic of Korea.</title>
        <authorList>
            <person name="Hwang Y.J."/>
        </authorList>
    </citation>
    <scope>NUCLEOTIDE SEQUENCE</scope>
    <source>
        <strain evidence="1">KUDC0405</strain>
    </source>
</reference>
<proteinExistence type="predicted"/>
<protein>
    <submittedName>
        <fullName evidence="1">Uncharacterized protein</fullName>
    </submittedName>
</protein>
<name>A0ABY5NJ46_9MICO</name>
<dbReference type="RefSeq" id="WP_259611748.1">
    <property type="nucleotide sequence ID" value="NZ_CP091139.2"/>
</dbReference>
<dbReference type="EMBL" id="CP091139">
    <property type="protein sequence ID" value="UUT35194.1"/>
    <property type="molecule type" value="Genomic_DNA"/>
</dbReference>